<dbReference type="InterPro" id="IPR040701">
    <property type="entry name" value="Bact_RF_family2"/>
</dbReference>
<evidence type="ECO:0000313" key="2">
    <source>
        <dbReference type="Proteomes" id="UP000234462"/>
    </source>
</evidence>
<dbReference type="Gene3D" id="3.30.1330.30">
    <property type="match status" value="1"/>
</dbReference>
<evidence type="ECO:0008006" key="3">
    <source>
        <dbReference type="Google" id="ProtNLM"/>
    </source>
</evidence>
<sequence length="345" mass="37147">MQLNEIRRVYDGQAPFVTVYLEGRSPGEDAQQQVRLRWEELRRHLSEDGASDTALSALDEAVLGAEPGEAQSNGRVLVADVTGVVLDEAWDAALGAGDAAHLGKEPELGAFVREHARSARLLVAIADRHGAVVRQVAVAQSQAADTQVEHHVGDASHDPESVHKPREGALSHKNIQRRADEVVKQNVREVAEHMDSVAKTWKPDLIVLAGGVQGRTALRNELSPALREHFTETDAGGVDDDGAEEALANELHRLAQDLSTDAAQRRADQFAAAKAHGLAGEGSERIAQALEMGAVETLLLEYDRPAAREAELLAASVRTDAEVSLIDSQVEDAIAAILRFDVPEQ</sequence>
<keyword evidence="2" id="KW-1185">Reference proteome</keyword>
<dbReference type="InterPro" id="IPR029064">
    <property type="entry name" value="Ribosomal_eL30-like_sf"/>
</dbReference>
<dbReference type="AlphaFoldDB" id="A0A2H1L813"/>
<dbReference type="EMBL" id="FXZM01000015">
    <property type="protein sequence ID" value="SMY13027.1"/>
    <property type="molecule type" value="Genomic_DNA"/>
</dbReference>
<proteinExistence type="predicted"/>
<dbReference type="OrthoDB" id="5179393at2"/>
<accession>A0A2H1L813</accession>
<gene>
    <name evidence="1" type="ORF">BJEO58_02635</name>
</gene>
<dbReference type="InterPro" id="IPR042226">
    <property type="entry name" value="eFR1_2_sf"/>
</dbReference>
<dbReference type="Gene3D" id="3.30.420.60">
    <property type="entry name" value="eRF1 domain 2"/>
    <property type="match status" value="1"/>
</dbReference>
<dbReference type="Pfam" id="PF18844">
    <property type="entry name" value="baeRF_family2"/>
    <property type="match status" value="1"/>
</dbReference>
<protein>
    <recommendedName>
        <fullName evidence="3">Peptide chain release factor 1 (ERF1)</fullName>
    </recommendedName>
</protein>
<evidence type="ECO:0000313" key="1">
    <source>
        <dbReference type="EMBL" id="SMY13027.1"/>
    </source>
</evidence>
<reference evidence="2" key="1">
    <citation type="submission" date="2017-03" db="EMBL/GenBank/DDBJ databases">
        <authorList>
            <person name="Monnet C."/>
        </authorList>
    </citation>
    <scope>NUCLEOTIDE SEQUENCE [LARGE SCALE GENOMIC DNA]</scope>
    <source>
        <strain evidence="2">SJ5-8</strain>
    </source>
</reference>
<organism evidence="1 2">
    <name type="scientific">Brevibacterium jeotgali</name>
    <dbReference type="NCBI Taxonomy" id="1262550"/>
    <lineage>
        <taxon>Bacteria</taxon>
        <taxon>Bacillati</taxon>
        <taxon>Actinomycetota</taxon>
        <taxon>Actinomycetes</taxon>
        <taxon>Micrococcales</taxon>
        <taxon>Brevibacteriaceae</taxon>
        <taxon>Brevibacterium</taxon>
    </lineage>
</organism>
<dbReference type="RefSeq" id="WP_101589940.1">
    <property type="nucleotide sequence ID" value="NZ_FXZM01000015.1"/>
</dbReference>
<name>A0A2H1L813_9MICO</name>
<dbReference type="Proteomes" id="UP000234462">
    <property type="component" value="Unassembled WGS sequence"/>
</dbReference>